<dbReference type="Gene3D" id="2.170.140.10">
    <property type="entry name" value="Chitin binding domain"/>
    <property type="match status" value="1"/>
</dbReference>
<name>A0A8W8KJE8_MAGGI</name>
<sequence length="177" mass="19362">MVFISLSFVAVFGAYVFGSDALLFSVLGLNPPHLDPFLATMCTPIRSAANAKVKCVYKPSQLICTQTCNDGYTLDDGSRTSSLTCDTYNKWKTGEEFQMCRGSGVMPNTGTGTQTRSCHHIHSVKDCPSDGDFADCHRCDHFISCAPDGAFLRRCPLTTYWDDIAKQCLTKSSTCTP</sequence>
<dbReference type="Proteomes" id="UP000005408">
    <property type="component" value="Unassembled WGS sequence"/>
</dbReference>
<evidence type="ECO:0000313" key="3">
    <source>
        <dbReference type="Proteomes" id="UP000005408"/>
    </source>
</evidence>
<dbReference type="InterPro" id="IPR036508">
    <property type="entry name" value="Chitin-bd_dom_sf"/>
</dbReference>
<proteinExistence type="predicted"/>
<protein>
    <recommendedName>
        <fullName evidence="1">Chitin-binding type-2 domain-containing protein</fullName>
    </recommendedName>
</protein>
<dbReference type="PROSITE" id="PS50940">
    <property type="entry name" value="CHIT_BIND_II"/>
    <property type="match status" value="1"/>
</dbReference>
<dbReference type="GO" id="GO:0008061">
    <property type="term" value="F:chitin binding"/>
    <property type="evidence" value="ECO:0007669"/>
    <property type="project" value="InterPro"/>
</dbReference>
<dbReference type="EnsemblMetazoa" id="G24175.5">
    <property type="protein sequence ID" value="G24175.5:cds"/>
    <property type="gene ID" value="G24175"/>
</dbReference>
<reference evidence="2" key="1">
    <citation type="submission" date="2022-08" db="UniProtKB">
        <authorList>
            <consortium name="EnsemblMetazoa"/>
        </authorList>
    </citation>
    <scope>IDENTIFICATION</scope>
    <source>
        <strain evidence="2">05x7-T-G4-1.051#20</strain>
    </source>
</reference>
<evidence type="ECO:0000313" key="2">
    <source>
        <dbReference type="EnsemblMetazoa" id="G24175.5:cds"/>
    </source>
</evidence>
<feature type="domain" description="Chitin-binding type-2" evidence="1">
    <location>
        <begin position="124"/>
        <end position="177"/>
    </location>
</feature>
<keyword evidence="3" id="KW-1185">Reference proteome</keyword>
<dbReference type="GO" id="GO:0005576">
    <property type="term" value="C:extracellular region"/>
    <property type="evidence" value="ECO:0007669"/>
    <property type="project" value="InterPro"/>
</dbReference>
<dbReference type="Pfam" id="PF01607">
    <property type="entry name" value="CBM_14"/>
    <property type="match status" value="1"/>
</dbReference>
<dbReference type="InterPro" id="IPR002557">
    <property type="entry name" value="Chitin-bd_dom"/>
</dbReference>
<dbReference type="AlphaFoldDB" id="A0A8W8KJE8"/>
<accession>A0A8W8KJE8</accession>
<organism evidence="2 3">
    <name type="scientific">Magallana gigas</name>
    <name type="common">Pacific oyster</name>
    <name type="synonym">Crassostrea gigas</name>
    <dbReference type="NCBI Taxonomy" id="29159"/>
    <lineage>
        <taxon>Eukaryota</taxon>
        <taxon>Metazoa</taxon>
        <taxon>Spiralia</taxon>
        <taxon>Lophotrochozoa</taxon>
        <taxon>Mollusca</taxon>
        <taxon>Bivalvia</taxon>
        <taxon>Autobranchia</taxon>
        <taxon>Pteriomorphia</taxon>
        <taxon>Ostreida</taxon>
        <taxon>Ostreoidea</taxon>
        <taxon>Ostreidae</taxon>
        <taxon>Magallana</taxon>
    </lineage>
</organism>
<dbReference type="SUPFAM" id="SSF57625">
    <property type="entry name" value="Invertebrate chitin-binding proteins"/>
    <property type="match status" value="1"/>
</dbReference>
<dbReference type="SMART" id="SM00494">
    <property type="entry name" value="ChtBD2"/>
    <property type="match status" value="1"/>
</dbReference>
<evidence type="ECO:0000259" key="1">
    <source>
        <dbReference type="PROSITE" id="PS50940"/>
    </source>
</evidence>